<evidence type="ECO:0000256" key="1">
    <source>
        <dbReference type="SAM" id="MobiDB-lite"/>
    </source>
</evidence>
<name>A0A8S5Q7H7_9CAUD</name>
<proteinExistence type="predicted"/>
<organism evidence="2">
    <name type="scientific">Siphoviridae sp. ctUGR26</name>
    <dbReference type="NCBI Taxonomy" id="2825527"/>
    <lineage>
        <taxon>Viruses</taxon>
        <taxon>Duplodnaviria</taxon>
        <taxon>Heunggongvirae</taxon>
        <taxon>Uroviricota</taxon>
        <taxon>Caudoviricetes</taxon>
    </lineage>
</organism>
<accession>A0A8S5Q7H7</accession>
<evidence type="ECO:0000313" key="2">
    <source>
        <dbReference type="EMBL" id="DAE15318.1"/>
    </source>
</evidence>
<dbReference type="EMBL" id="BK015602">
    <property type="protein sequence ID" value="DAE15318.1"/>
    <property type="molecule type" value="Genomic_DNA"/>
</dbReference>
<reference evidence="2" key="1">
    <citation type="journal article" date="2021" name="Proc. Natl. Acad. Sci. U.S.A.">
        <title>A Catalog of Tens of Thousands of Viruses from Human Metagenomes Reveals Hidden Associations with Chronic Diseases.</title>
        <authorList>
            <person name="Tisza M.J."/>
            <person name="Buck C.B."/>
        </authorList>
    </citation>
    <scope>NUCLEOTIDE SEQUENCE</scope>
    <source>
        <strain evidence="2">CtUGR26</strain>
    </source>
</reference>
<feature type="region of interest" description="Disordered" evidence="1">
    <location>
        <begin position="1"/>
        <end position="23"/>
    </location>
</feature>
<protein>
    <submittedName>
        <fullName evidence="2">Uncharacterized protein</fullName>
    </submittedName>
</protein>
<feature type="compositionally biased region" description="Low complexity" evidence="1">
    <location>
        <begin position="1"/>
        <end position="13"/>
    </location>
</feature>
<sequence length="36" mass="3973">MESSASISANNRNRSVEQLHSRNTLVVPVPPENLLI</sequence>